<organism evidence="1 2">
    <name type="scientific">Candidatus Kaiserbacteria bacterium CG10_big_fil_rev_8_21_14_0_10_44_10</name>
    <dbReference type="NCBI Taxonomy" id="1974606"/>
    <lineage>
        <taxon>Bacteria</taxon>
        <taxon>Candidatus Kaiseribacteriota</taxon>
    </lineage>
</organism>
<dbReference type="Pfam" id="PF03652">
    <property type="entry name" value="RuvX"/>
    <property type="match status" value="1"/>
</dbReference>
<protein>
    <recommendedName>
        <fullName evidence="3">YqgF/RNase H-like domain-containing protein</fullName>
    </recommendedName>
</protein>
<name>A0A2H0UGT9_9BACT</name>
<dbReference type="EMBL" id="PFBG01000038">
    <property type="protein sequence ID" value="PIR85618.1"/>
    <property type="molecule type" value="Genomic_DNA"/>
</dbReference>
<evidence type="ECO:0000313" key="1">
    <source>
        <dbReference type="EMBL" id="PIR85618.1"/>
    </source>
</evidence>
<reference evidence="2" key="1">
    <citation type="submission" date="2017-09" db="EMBL/GenBank/DDBJ databases">
        <title>Depth-based differentiation of microbial function through sediment-hosted aquifers and enrichment of novel symbionts in the deep terrestrial subsurface.</title>
        <authorList>
            <person name="Probst A.J."/>
            <person name="Ladd B."/>
            <person name="Jarett J.K."/>
            <person name="Geller-Mcgrath D.E."/>
            <person name="Sieber C.M.K."/>
            <person name="Emerson J.B."/>
            <person name="Anantharaman K."/>
            <person name="Thomas B.C."/>
            <person name="Malmstrom R."/>
            <person name="Stieglmeier M."/>
            <person name="Klingl A."/>
            <person name="Woyke T."/>
            <person name="Ryan C.M."/>
            <person name="Banfield J.F."/>
        </authorList>
    </citation>
    <scope>NUCLEOTIDE SEQUENCE [LARGE SCALE GENOMIC DNA]</scope>
</reference>
<evidence type="ECO:0000313" key="2">
    <source>
        <dbReference type="Proteomes" id="UP000229612"/>
    </source>
</evidence>
<proteinExistence type="predicted"/>
<dbReference type="AlphaFoldDB" id="A0A2H0UGT9"/>
<dbReference type="InterPro" id="IPR005227">
    <property type="entry name" value="YqgF"/>
</dbReference>
<dbReference type="GO" id="GO:0006364">
    <property type="term" value="P:rRNA processing"/>
    <property type="evidence" value="ECO:0007669"/>
    <property type="project" value="InterPro"/>
</dbReference>
<sequence length="114" mass="12535">MALSDESGAMAFPHIVLDNNEELLEKLEKLIEERGVKEIVIGHSLDRDGQPNRLHSAVEELIGDLTLRVGLPIHLHPEQYSTQEAMIGQGRNAQTDASAAAIILNSFITKKPTK</sequence>
<gene>
    <name evidence="1" type="ORF">COU14_03495</name>
</gene>
<dbReference type="InterPro" id="IPR012337">
    <property type="entry name" value="RNaseH-like_sf"/>
</dbReference>
<accession>A0A2H0UGT9</accession>
<dbReference type="Gene3D" id="3.30.420.140">
    <property type="entry name" value="YqgF/RNase H-like domain"/>
    <property type="match status" value="1"/>
</dbReference>
<evidence type="ECO:0008006" key="3">
    <source>
        <dbReference type="Google" id="ProtNLM"/>
    </source>
</evidence>
<dbReference type="Proteomes" id="UP000229612">
    <property type="component" value="Unassembled WGS sequence"/>
</dbReference>
<dbReference type="InterPro" id="IPR037027">
    <property type="entry name" value="YqgF/RNaseH-like_dom_sf"/>
</dbReference>
<dbReference type="SUPFAM" id="SSF53098">
    <property type="entry name" value="Ribonuclease H-like"/>
    <property type="match status" value="1"/>
</dbReference>
<comment type="caution">
    <text evidence="1">The sequence shown here is derived from an EMBL/GenBank/DDBJ whole genome shotgun (WGS) entry which is preliminary data.</text>
</comment>